<name>A0A679FJJ2_9BACL</name>
<reference evidence="2" key="1">
    <citation type="journal article" date="2020" name="Microbiol. Resour. Announc.">
        <title>Complete Genome Sequence of Geobacillus sp. Strain E55-1, Isolated from Mine Geyser in Japan.</title>
        <authorList>
            <person name="Miyazaki K."/>
            <person name="Hase E."/>
            <person name="Tokito N."/>
        </authorList>
    </citation>
    <scope>NUCLEOTIDE SEQUENCE [LARGE SCALE GENOMIC DNA]</scope>
    <source>
        <strain evidence="2">E55-1</strain>
    </source>
</reference>
<gene>
    <name evidence="1" type="ORF">GsuE55_07430</name>
</gene>
<organism evidence="1 2">
    <name type="scientific">Geobacillus subterraneus</name>
    <dbReference type="NCBI Taxonomy" id="129338"/>
    <lineage>
        <taxon>Bacteria</taxon>
        <taxon>Bacillati</taxon>
        <taxon>Bacillota</taxon>
        <taxon>Bacilli</taxon>
        <taxon>Bacillales</taxon>
        <taxon>Anoxybacillaceae</taxon>
        <taxon>Geobacillus</taxon>
    </lineage>
</organism>
<proteinExistence type="predicted"/>
<evidence type="ECO:0000313" key="2">
    <source>
        <dbReference type="Proteomes" id="UP000501421"/>
    </source>
</evidence>
<protein>
    <submittedName>
        <fullName evidence="1">Uncharacterized protein</fullName>
    </submittedName>
</protein>
<accession>A0A679FJJ2</accession>
<dbReference type="RefSeq" id="WP_156102727.1">
    <property type="nucleotide sequence ID" value="NZ_AP022557.1"/>
</dbReference>
<dbReference type="AlphaFoldDB" id="A0A679FJJ2"/>
<keyword evidence="2" id="KW-1185">Reference proteome</keyword>
<dbReference type="Proteomes" id="UP000501421">
    <property type="component" value="Chromosome"/>
</dbReference>
<evidence type="ECO:0000313" key="1">
    <source>
        <dbReference type="EMBL" id="BBW95910.1"/>
    </source>
</evidence>
<dbReference type="EMBL" id="AP022557">
    <property type="protein sequence ID" value="BBW95910.1"/>
    <property type="molecule type" value="Genomic_DNA"/>
</dbReference>
<sequence>MKVRCRLGRALFCAREKRRRGSRFCWSMKKGQEIDEKVMKNIDNDNFYQLKYEM</sequence>